<protein>
    <submittedName>
        <fullName evidence="1">Uncharacterized protein</fullName>
    </submittedName>
</protein>
<dbReference type="Proteomes" id="UP001140091">
    <property type="component" value="Unassembled WGS sequence"/>
</dbReference>
<organism evidence="1 2">
    <name type="scientific">Candolleomyces eurysporus</name>
    <dbReference type="NCBI Taxonomy" id="2828524"/>
    <lineage>
        <taxon>Eukaryota</taxon>
        <taxon>Fungi</taxon>
        <taxon>Dikarya</taxon>
        <taxon>Basidiomycota</taxon>
        <taxon>Agaricomycotina</taxon>
        <taxon>Agaricomycetes</taxon>
        <taxon>Agaricomycetidae</taxon>
        <taxon>Agaricales</taxon>
        <taxon>Agaricineae</taxon>
        <taxon>Psathyrellaceae</taxon>
        <taxon>Candolleomyces</taxon>
    </lineage>
</organism>
<feature type="non-terminal residue" evidence="1">
    <location>
        <position position="62"/>
    </location>
</feature>
<gene>
    <name evidence="1" type="ORF">H1R20_g543</name>
</gene>
<name>A0A9W8MMX1_9AGAR</name>
<comment type="caution">
    <text evidence="1">The sequence shown here is derived from an EMBL/GenBank/DDBJ whole genome shotgun (WGS) entry which is preliminary data.</text>
</comment>
<evidence type="ECO:0000313" key="2">
    <source>
        <dbReference type="Proteomes" id="UP001140091"/>
    </source>
</evidence>
<dbReference type="AlphaFoldDB" id="A0A9W8MMX1"/>
<sequence length="62" mass="6905">MTQIDTQLSNSSSRMTTVKDNSDVDFGLIVNLREYQKHLPVGYVGSASSVMKTTVNRAKRLD</sequence>
<proteinExistence type="predicted"/>
<dbReference type="EMBL" id="JANBPK010000041">
    <property type="protein sequence ID" value="KAJ2936546.1"/>
    <property type="molecule type" value="Genomic_DNA"/>
</dbReference>
<evidence type="ECO:0000313" key="1">
    <source>
        <dbReference type="EMBL" id="KAJ2936546.1"/>
    </source>
</evidence>
<accession>A0A9W8MMX1</accession>
<reference evidence="1" key="1">
    <citation type="submission" date="2022-06" db="EMBL/GenBank/DDBJ databases">
        <title>Genome Sequence of Candolleomyces eurysporus.</title>
        <authorList>
            <person name="Buettner E."/>
        </authorList>
    </citation>
    <scope>NUCLEOTIDE SEQUENCE</scope>
    <source>
        <strain evidence="1">VTCC 930004</strain>
    </source>
</reference>
<keyword evidence="2" id="KW-1185">Reference proteome</keyword>